<dbReference type="Proteomes" id="UP000271098">
    <property type="component" value="Unassembled WGS sequence"/>
</dbReference>
<feature type="transmembrane region" description="Helical" evidence="1">
    <location>
        <begin position="13"/>
        <end position="35"/>
    </location>
</feature>
<sequence length="240" mass="27953">MVFYLPADATEKITLAISILLALVVFLLLVSKMLPPTSATIPLMAKYLLLIFVLNIITILVTVIVVNIYFRGFTTHEMPPFVRTVFLKYLPLLLMMERPVYDERRRMQWCRGKDGRRNAKNKTRFSGSYVDNEYWIEPGEFVEMSSPKKESLKVYHISSPSQKKPKREALLDDRCERSTPATPDPIFPHYAKIRHRRRMPQTLMNMPEEFVAEMPKQMVEAIEAIQYITEHIAKEDSAKK</sequence>
<dbReference type="Gene3D" id="1.20.58.390">
    <property type="entry name" value="Neurotransmitter-gated ion-channel transmembrane domain"/>
    <property type="match status" value="1"/>
</dbReference>
<keyword evidence="1" id="KW-0812">Transmembrane</keyword>
<dbReference type="OrthoDB" id="5867758at2759"/>
<accession>A0A183D4W2</accession>
<keyword evidence="1" id="KW-0472">Membrane</keyword>
<name>A0A183D4W2_9BILA</name>
<keyword evidence="4" id="KW-1185">Reference proteome</keyword>
<keyword evidence="1" id="KW-1133">Transmembrane helix</keyword>
<dbReference type="GO" id="GO:0016020">
    <property type="term" value="C:membrane"/>
    <property type="evidence" value="ECO:0007669"/>
    <property type="project" value="InterPro"/>
</dbReference>
<reference evidence="3 4" key="2">
    <citation type="submission" date="2018-11" db="EMBL/GenBank/DDBJ databases">
        <authorList>
            <consortium name="Pathogen Informatics"/>
        </authorList>
    </citation>
    <scope>NUCLEOTIDE SEQUENCE [LARGE SCALE GENOMIC DNA]</scope>
</reference>
<gene>
    <name evidence="3" type="ORF">GPUH_LOCUS3754</name>
</gene>
<evidence type="ECO:0000313" key="5">
    <source>
        <dbReference type="WBParaSite" id="GPUH_0000376001-mRNA-1"/>
    </source>
</evidence>
<dbReference type="Pfam" id="PF02932">
    <property type="entry name" value="Neur_chan_memb"/>
    <property type="match status" value="1"/>
</dbReference>
<evidence type="ECO:0000313" key="3">
    <source>
        <dbReference type="EMBL" id="VDK40831.1"/>
    </source>
</evidence>
<evidence type="ECO:0000256" key="1">
    <source>
        <dbReference type="SAM" id="Phobius"/>
    </source>
</evidence>
<dbReference type="FunFam" id="1.20.58.390:FF:000038">
    <property type="entry name" value="Acetylcholine receptor subunit beta-like 1"/>
    <property type="match status" value="1"/>
</dbReference>
<proteinExistence type="predicted"/>
<evidence type="ECO:0000313" key="4">
    <source>
        <dbReference type="Proteomes" id="UP000271098"/>
    </source>
</evidence>
<evidence type="ECO:0000259" key="2">
    <source>
        <dbReference type="Pfam" id="PF02932"/>
    </source>
</evidence>
<organism evidence="5">
    <name type="scientific">Gongylonema pulchrum</name>
    <dbReference type="NCBI Taxonomy" id="637853"/>
    <lineage>
        <taxon>Eukaryota</taxon>
        <taxon>Metazoa</taxon>
        <taxon>Ecdysozoa</taxon>
        <taxon>Nematoda</taxon>
        <taxon>Chromadorea</taxon>
        <taxon>Rhabditida</taxon>
        <taxon>Spirurina</taxon>
        <taxon>Spiruromorpha</taxon>
        <taxon>Spiruroidea</taxon>
        <taxon>Gongylonematidae</taxon>
        <taxon>Gongylonema</taxon>
    </lineage>
</organism>
<reference evidence="5" key="1">
    <citation type="submission" date="2016-06" db="UniProtKB">
        <authorList>
            <consortium name="WormBaseParasite"/>
        </authorList>
    </citation>
    <scope>IDENTIFICATION</scope>
</reference>
<dbReference type="WBParaSite" id="GPUH_0000376001-mRNA-1">
    <property type="protein sequence ID" value="GPUH_0000376001-mRNA-1"/>
    <property type="gene ID" value="GPUH_0000376001"/>
</dbReference>
<dbReference type="InterPro" id="IPR036719">
    <property type="entry name" value="Neuro-gated_channel_TM_sf"/>
</dbReference>
<protein>
    <submittedName>
        <fullName evidence="5">Neur_chan_memb domain-containing protein</fullName>
    </submittedName>
</protein>
<dbReference type="EMBL" id="UYRT01006621">
    <property type="protein sequence ID" value="VDK40831.1"/>
    <property type="molecule type" value="Genomic_DNA"/>
</dbReference>
<dbReference type="GO" id="GO:0006811">
    <property type="term" value="P:monoatomic ion transport"/>
    <property type="evidence" value="ECO:0007669"/>
    <property type="project" value="InterPro"/>
</dbReference>
<dbReference type="AlphaFoldDB" id="A0A183D4W2"/>
<feature type="transmembrane region" description="Helical" evidence="1">
    <location>
        <begin position="47"/>
        <end position="69"/>
    </location>
</feature>
<feature type="domain" description="Neurotransmitter-gated ion-channel transmembrane" evidence="2">
    <location>
        <begin position="2"/>
        <end position="239"/>
    </location>
</feature>
<dbReference type="SUPFAM" id="SSF90112">
    <property type="entry name" value="Neurotransmitter-gated ion-channel transmembrane pore"/>
    <property type="match status" value="1"/>
</dbReference>
<dbReference type="InterPro" id="IPR038050">
    <property type="entry name" value="Neuro_actylchol_rec"/>
</dbReference>
<dbReference type="InterPro" id="IPR006029">
    <property type="entry name" value="Neurotrans-gated_channel_TM"/>
</dbReference>